<dbReference type="AlphaFoldDB" id="A0A0F9M8L0"/>
<evidence type="ECO:0000313" key="1">
    <source>
        <dbReference type="EMBL" id="KKM72990.1"/>
    </source>
</evidence>
<proteinExistence type="predicted"/>
<protein>
    <submittedName>
        <fullName evidence="1">Uncharacterized protein</fullName>
    </submittedName>
</protein>
<gene>
    <name evidence="1" type="ORF">LCGC14_1415030</name>
</gene>
<dbReference type="EMBL" id="LAZR01009375">
    <property type="protein sequence ID" value="KKM72990.1"/>
    <property type="molecule type" value="Genomic_DNA"/>
</dbReference>
<organism evidence="1">
    <name type="scientific">marine sediment metagenome</name>
    <dbReference type="NCBI Taxonomy" id="412755"/>
    <lineage>
        <taxon>unclassified sequences</taxon>
        <taxon>metagenomes</taxon>
        <taxon>ecological metagenomes</taxon>
    </lineage>
</organism>
<name>A0A0F9M8L0_9ZZZZ</name>
<comment type="caution">
    <text evidence="1">The sequence shown here is derived from an EMBL/GenBank/DDBJ whole genome shotgun (WGS) entry which is preliminary data.</text>
</comment>
<sequence>MNYDVLKSELTTDPESRGYSGMTDAEAATDLNTEYRSVDVESVTGQQIFEAAVPAEYDVLTADQKALFGAIVGMGEILVNGPNTRDALLAMFGPATTTRTNLAVLQTETVSRAIELGLSRVREGTVTQARAS</sequence>
<accession>A0A0F9M8L0</accession>
<reference evidence="1" key="1">
    <citation type="journal article" date="2015" name="Nature">
        <title>Complex archaea that bridge the gap between prokaryotes and eukaryotes.</title>
        <authorList>
            <person name="Spang A."/>
            <person name="Saw J.H."/>
            <person name="Jorgensen S.L."/>
            <person name="Zaremba-Niedzwiedzka K."/>
            <person name="Martijn J."/>
            <person name="Lind A.E."/>
            <person name="van Eijk R."/>
            <person name="Schleper C."/>
            <person name="Guy L."/>
            <person name="Ettema T.J."/>
        </authorList>
    </citation>
    <scope>NUCLEOTIDE SEQUENCE</scope>
</reference>